<accession>A0A0R2F0F2</accession>
<evidence type="ECO:0000256" key="13">
    <source>
        <dbReference type="SAM" id="Phobius"/>
    </source>
</evidence>
<evidence type="ECO:0000256" key="7">
    <source>
        <dbReference type="ARBA" id="ARBA00022989"/>
    </source>
</evidence>
<feature type="transmembrane region" description="Helical" evidence="13">
    <location>
        <begin position="246"/>
        <end position="265"/>
    </location>
</feature>
<dbReference type="Gene3D" id="1.10.3470.10">
    <property type="entry name" value="ABC transporter involved in vitamin B12 uptake, BtuC"/>
    <property type="match status" value="1"/>
</dbReference>
<organism evidence="14 15">
    <name type="scientific">Secundilactobacillus similis DSM 23365 = JCM 2765</name>
    <dbReference type="NCBI Taxonomy" id="1423804"/>
    <lineage>
        <taxon>Bacteria</taxon>
        <taxon>Bacillati</taxon>
        <taxon>Bacillota</taxon>
        <taxon>Bacilli</taxon>
        <taxon>Lactobacillales</taxon>
        <taxon>Lactobacillaceae</taxon>
        <taxon>Secundilactobacillus</taxon>
    </lineage>
</organism>
<dbReference type="GO" id="GO:0033214">
    <property type="term" value="P:siderophore-iron import into cell"/>
    <property type="evidence" value="ECO:0007669"/>
    <property type="project" value="TreeGrafter"/>
</dbReference>
<dbReference type="CDD" id="cd06550">
    <property type="entry name" value="TM_ABC_iron-siderophores_like"/>
    <property type="match status" value="1"/>
</dbReference>
<evidence type="ECO:0000256" key="5">
    <source>
        <dbReference type="ARBA" id="ARBA00022475"/>
    </source>
</evidence>
<evidence type="ECO:0000256" key="1">
    <source>
        <dbReference type="ARBA" id="ARBA00004651"/>
    </source>
</evidence>
<feature type="transmembrane region" description="Helical" evidence="13">
    <location>
        <begin position="207"/>
        <end position="234"/>
    </location>
</feature>
<feature type="transmembrane region" description="Helical" evidence="13">
    <location>
        <begin position="277"/>
        <end position="296"/>
    </location>
</feature>
<evidence type="ECO:0000256" key="10">
    <source>
        <dbReference type="ARBA" id="ARBA00025320"/>
    </source>
</evidence>
<keyword evidence="5" id="KW-1003">Cell membrane</keyword>
<evidence type="ECO:0000256" key="12">
    <source>
        <dbReference type="ARBA" id="ARBA00031465"/>
    </source>
</evidence>
<dbReference type="PANTHER" id="PTHR30472">
    <property type="entry name" value="FERRIC ENTEROBACTIN TRANSPORT SYSTEM PERMEASE PROTEIN"/>
    <property type="match status" value="1"/>
</dbReference>
<feature type="transmembrane region" description="Helical" evidence="13">
    <location>
        <begin position="100"/>
        <end position="116"/>
    </location>
</feature>
<evidence type="ECO:0000256" key="8">
    <source>
        <dbReference type="ARBA" id="ARBA00023004"/>
    </source>
</evidence>
<comment type="function">
    <text evidence="10">Part of the binding-protein-dependent transport system for heme-iron. Responsible for the translocation of the substrate across the membrane.</text>
</comment>
<dbReference type="SUPFAM" id="SSF81345">
    <property type="entry name" value="ABC transporter involved in vitamin B12 uptake, BtuC"/>
    <property type="match status" value="1"/>
</dbReference>
<evidence type="ECO:0000256" key="2">
    <source>
        <dbReference type="ARBA" id="ARBA00007935"/>
    </source>
</evidence>
<proteinExistence type="inferred from homology"/>
<keyword evidence="4" id="KW-0813">Transport</keyword>
<dbReference type="PANTHER" id="PTHR30472:SF21">
    <property type="entry name" value="HEME-IRON TRANSPORT SYSTEM PERMEASE PROTEIN ISDF-RELATED"/>
    <property type="match status" value="1"/>
</dbReference>
<feature type="transmembrane region" description="Helical" evidence="13">
    <location>
        <begin position="43"/>
        <end position="61"/>
    </location>
</feature>
<evidence type="ECO:0000313" key="15">
    <source>
        <dbReference type="Proteomes" id="UP000051442"/>
    </source>
</evidence>
<dbReference type="Pfam" id="PF01032">
    <property type="entry name" value="FecCD"/>
    <property type="match status" value="1"/>
</dbReference>
<keyword evidence="8" id="KW-0408">Iron</keyword>
<evidence type="ECO:0000256" key="3">
    <source>
        <dbReference type="ARBA" id="ARBA00018524"/>
    </source>
</evidence>
<dbReference type="GO" id="GO:0022857">
    <property type="term" value="F:transmembrane transporter activity"/>
    <property type="evidence" value="ECO:0007669"/>
    <property type="project" value="InterPro"/>
</dbReference>
<dbReference type="PATRIC" id="fig|1423804.4.peg.2755"/>
<dbReference type="InterPro" id="IPR037294">
    <property type="entry name" value="ABC_BtuC-like"/>
</dbReference>
<comment type="caution">
    <text evidence="14">The sequence shown here is derived from an EMBL/GenBank/DDBJ whole genome shotgun (WGS) entry which is preliminary data.</text>
</comment>
<dbReference type="AlphaFoldDB" id="A0A0R2F0F2"/>
<reference evidence="14 15" key="1">
    <citation type="journal article" date="2015" name="Genome Announc.">
        <title>Expanding the biotechnology potential of lactobacilli through comparative genomics of 213 strains and associated genera.</title>
        <authorList>
            <person name="Sun Z."/>
            <person name="Harris H.M."/>
            <person name="McCann A."/>
            <person name="Guo C."/>
            <person name="Argimon S."/>
            <person name="Zhang W."/>
            <person name="Yang X."/>
            <person name="Jeffery I.B."/>
            <person name="Cooney J.C."/>
            <person name="Kagawa T.F."/>
            <person name="Liu W."/>
            <person name="Song Y."/>
            <person name="Salvetti E."/>
            <person name="Wrobel A."/>
            <person name="Rasinkangas P."/>
            <person name="Parkhill J."/>
            <person name="Rea M.C."/>
            <person name="O'Sullivan O."/>
            <person name="Ritari J."/>
            <person name="Douillard F.P."/>
            <person name="Paul Ross R."/>
            <person name="Yang R."/>
            <person name="Briner A.E."/>
            <person name="Felis G.E."/>
            <person name="de Vos W.M."/>
            <person name="Barrangou R."/>
            <person name="Klaenhammer T.R."/>
            <person name="Caufield P.W."/>
            <person name="Cui Y."/>
            <person name="Zhang H."/>
            <person name="O'Toole P.W."/>
        </authorList>
    </citation>
    <scope>NUCLEOTIDE SEQUENCE [LARGE SCALE GENOMIC DNA]</scope>
    <source>
        <strain evidence="14 15">DSM 23365</strain>
    </source>
</reference>
<evidence type="ECO:0000313" key="14">
    <source>
        <dbReference type="EMBL" id="KRN17821.1"/>
    </source>
</evidence>
<feature type="transmembrane region" description="Helical" evidence="13">
    <location>
        <begin position="123"/>
        <end position="144"/>
    </location>
</feature>
<feature type="transmembrane region" description="Helical" evidence="13">
    <location>
        <begin position="164"/>
        <end position="186"/>
    </location>
</feature>
<comment type="subcellular location">
    <subcellularLocation>
        <location evidence="1">Cell membrane</location>
        <topology evidence="1">Multi-pass membrane protein</topology>
    </subcellularLocation>
</comment>
<dbReference type="Proteomes" id="UP000051442">
    <property type="component" value="Unassembled WGS sequence"/>
</dbReference>
<gene>
    <name evidence="14" type="ORF">FD14_GL002546</name>
</gene>
<evidence type="ECO:0000256" key="4">
    <source>
        <dbReference type="ARBA" id="ARBA00022448"/>
    </source>
</evidence>
<evidence type="ECO:0000256" key="9">
    <source>
        <dbReference type="ARBA" id="ARBA00023136"/>
    </source>
</evidence>
<dbReference type="InterPro" id="IPR000522">
    <property type="entry name" value="ABC_transptr_permease_BtuC"/>
</dbReference>
<feature type="transmembrane region" description="Helical" evidence="13">
    <location>
        <begin position="73"/>
        <end position="94"/>
    </location>
</feature>
<name>A0A0R2F0F2_9LACO</name>
<keyword evidence="15" id="KW-1185">Reference proteome</keyword>
<keyword evidence="7 13" id="KW-1133">Transmembrane helix</keyword>
<keyword evidence="6 13" id="KW-0812">Transmembrane</keyword>
<keyword evidence="9 13" id="KW-0472">Membrane</keyword>
<dbReference type="STRING" id="1423804.FD14_GL002546"/>
<comment type="similarity">
    <text evidence="2">Belongs to the binding-protein-dependent transport system permease family. FecCD subfamily.</text>
</comment>
<dbReference type="GO" id="GO:0005886">
    <property type="term" value="C:plasma membrane"/>
    <property type="evidence" value="ECO:0007669"/>
    <property type="project" value="UniProtKB-SubCell"/>
</dbReference>
<evidence type="ECO:0000256" key="6">
    <source>
        <dbReference type="ARBA" id="ARBA00022692"/>
    </source>
</evidence>
<sequence length="306" mass="32172">MVITIGLALMVGTRFLNGTVIWQAVHGRQPAALNLLLNYRLPRIVASLIGGSVLATAGALSQAVFRNSLADPSILGIASAGDLLIVVGSLILPGFVGEKLILALLGGTIAFGLLMNRKTLSRPYQLIIVGVALNLTFVGLQQVITHGVTIGTVQGFNGLTWPSVWQLLLTGGMGLGIALILAPWANHLKLPDEQLATMGVSAKLMRVSLLGLIVYLSASVTAVVGVLPFVGIIVPNVARRLVGSDYLTLIPASIFGGAWLVLVVDTIGRLIVLPSELSAATLLTVLGGPFLVFWVQRRDQVGVRSR</sequence>
<dbReference type="EMBL" id="AYZM01000171">
    <property type="protein sequence ID" value="KRN17821.1"/>
    <property type="molecule type" value="Genomic_DNA"/>
</dbReference>
<evidence type="ECO:0000256" key="11">
    <source>
        <dbReference type="ARBA" id="ARBA00031149"/>
    </source>
</evidence>
<protein>
    <recommendedName>
        <fullName evidence="3">Probable heme-iron transport system permease protein IsdF</fullName>
    </recommendedName>
    <alternativeName>
        <fullName evidence="12">Iron-regulated surface determinant protein F</fullName>
    </alternativeName>
    <alternativeName>
        <fullName evidence="11">Staphylococcal iron-regulated protein G</fullName>
    </alternativeName>
</protein>